<dbReference type="AlphaFoldDB" id="A0AAP5H483"/>
<evidence type="ECO:0000256" key="9">
    <source>
        <dbReference type="ARBA" id="ARBA00038120"/>
    </source>
</evidence>
<keyword evidence="4" id="KW-0808">Transferase</keyword>
<dbReference type="GO" id="GO:0005886">
    <property type="term" value="C:plasma membrane"/>
    <property type="evidence" value="ECO:0007669"/>
    <property type="project" value="UniProtKB-SubCell"/>
</dbReference>
<evidence type="ECO:0000256" key="2">
    <source>
        <dbReference type="ARBA" id="ARBA00022475"/>
    </source>
</evidence>
<dbReference type="InterPro" id="IPR001173">
    <property type="entry name" value="Glyco_trans_2-like"/>
</dbReference>
<comment type="caution">
    <text evidence="13">The sequence shown here is derived from an EMBL/GenBank/DDBJ whole genome shotgun (WGS) entry which is preliminary data.</text>
</comment>
<dbReference type="PANTHER" id="PTHR43646">
    <property type="entry name" value="GLYCOSYLTRANSFERASE"/>
    <property type="match status" value="1"/>
</dbReference>
<organism evidence="13 14">
    <name type="scientific">Paenibacillus amylolyticus</name>
    <dbReference type="NCBI Taxonomy" id="1451"/>
    <lineage>
        <taxon>Bacteria</taxon>
        <taxon>Bacillati</taxon>
        <taxon>Bacillota</taxon>
        <taxon>Bacilli</taxon>
        <taxon>Bacillales</taxon>
        <taxon>Paenibacillaceae</taxon>
        <taxon>Paenibacillus</taxon>
    </lineage>
</organism>
<reference evidence="13" key="1">
    <citation type="submission" date="2023-07" db="EMBL/GenBank/DDBJ databases">
        <title>Sorghum-associated microbial communities from plants grown in Nebraska, USA.</title>
        <authorList>
            <person name="Schachtman D."/>
        </authorList>
    </citation>
    <scope>NUCLEOTIDE SEQUENCE</scope>
    <source>
        <strain evidence="13">BE80</strain>
    </source>
</reference>
<dbReference type="Proteomes" id="UP001254832">
    <property type="component" value="Unassembled WGS sequence"/>
</dbReference>
<keyword evidence="2" id="KW-1003">Cell membrane</keyword>
<sequence>MQNRRSIARTGTKPSSKRNRTQQQKQRLKPMRKKGTKTYRYVIPVTERSEHSPLLSVIIPAMNEERTIGKVVRLARRICRDSEVIVVVNGSTDGTARVARAAGARVIHYTEALGHDGGRQAGATVARGNILLFTDADIPISPEHLAPYVRAIMDGTDVALNDYNGPITRIPIHPVVEAKHVLNSMLTRPDLEGASMTAIPHAISRKALEVIGAESLEIPPLAHAKAVVGGLQVRAVHHVPVGRMNAVRSRKRKSTDLLSQVILTDHLTAIKWMTDTLGSRGGHSDLERVRSLAR</sequence>
<evidence type="ECO:0000313" key="13">
    <source>
        <dbReference type="EMBL" id="MDR6724945.1"/>
    </source>
</evidence>
<keyword evidence="6" id="KW-0472">Membrane</keyword>
<dbReference type="GO" id="GO:0016757">
    <property type="term" value="F:glycosyltransferase activity"/>
    <property type="evidence" value="ECO:0007669"/>
    <property type="project" value="UniProtKB-KW"/>
</dbReference>
<evidence type="ECO:0000256" key="6">
    <source>
        <dbReference type="ARBA" id="ARBA00023136"/>
    </source>
</evidence>
<dbReference type="InterPro" id="IPR029044">
    <property type="entry name" value="Nucleotide-diphossugar_trans"/>
</dbReference>
<proteinExistence type="inferred from homology"/>
<evidence type="ECO:0000256" key="3">
    <source>
        <dbReference type="ARBA" id="ARBA00022676"/>
    </source>
</evidence>
<comment type="similarity">
    <text evidence="9">Belongs to the glycosyltransferase 2 family. CrtQ subfamily.</text>
</comment>
<dbReference type="SUPFAM" id="SSF53448">
    <property type="entry name" value="Nucleotide-diphospho-sugar transferases"/>
    <property type="match status" value="1"/>
</dbReference>
<accession>A0AAP5H483</accession>
<evidence type="ECO:0000313" key="14">
    <source>
        <dbReference type="Proteomes" id="UP001254832"/>
    </source>
</evidence>
<evidence type="ECO:0000256" key="5">
    <source>
        <dbReference type="ARBA" id="ARBA00022746"/>
    </source>
</evidence>
<comment type="function">
    <text evidence="7">Catalyzes the glycosylation of 4,4'-diaponeurosporenoate, i.e. the esterification of glucose at the C1'' position with the carboxyl group of 4,4'-diaponeurosporenic acid, to form glycosyl-4,4'-diaponeurosporenoate. This is a step in the biosynthesis of staphyloxanthin, an orange pigment present in most staphylococci strains.</text>
</comment>
<evidence type="ECO:0000256" key="1">
    <source>
        <dbReference type="ARBA" id="ARBA00004236"/>
    </source>
</evidence>
<feature type="domain" description="Glycosyltransferase 2-like" evidence="12">
    <location>
        <begin position="56"/>
        <end position="159"/>
    </location>
</feature>
<evidence type="ECO:0000256" key="7">
    <source>
        <dbReference type="ARBA" id="ARBA00037281"/>
    </source>
</evidence>
<evidence type="ECO:0000256" key="8">
    <source>
        <dbReference type="ARBA" id="ARBA00037904"/>
    </source>
</evidence>
<evidence type="ECO:0000256" key="11">
    <source>
        <dbReference type="SAM" id="MobiDB-lite"/>
    </source>
</evidence>
<comment type="pathway">
    <text evidence="8">Carotenoid biosynthesis; staphyloxanthin biosynthesis; staphyloxanthin from farnesyl diphosphate: step 4/5.</text>
</comment>
<dbReference type="EMBL" id="JAVDTR010000009">
    <property type="protein sequence ID" value="MDR6724945.1"/>
    <property type="molecule type" value="Genomic_DNA"/>
</dbReference>
<gene>
    <name evidence="13" type="ORF">J2W91_003431</name>
</gene>
<evidence type="ECO:0000259" key="12">
    <source>
        <dbReference type="Pfam" id="PF00535"/>
    </source>
</evidence>
<keyword evidence="3" id="KW-0328">Glycosyltransferase</keyword>
<evidence type="ECO:0000256" key="4">
    <source>
        <dbReference type="ARBA" id="ARBA00022679"/>
    </source>
</evidence>
<keyword evidence="5" id="KW-0125">Carotenoid biosynthesis</keyword>
<dbReference type="GO" id="GO:0016117">
    <property type="term" value="P:carotenoid biosynthetic process"/>
    <property type="evidence" value="ECO:0007669"/>
    <property type="project" value="UniProtKB-KW"/>
</dbReference>
<feature type="region of interest" description="Disordered" evidence="11">
    <location>
        <begin position="1"/>
        <end position="35"/>
    </location>
</feature>
<comment type="subcellular location">
    <subcellularLocation>
        <location evidence="1">Cell membrane</location>
    </subcellularLocation>
</comment>
<dbReference type="PANTHER" id="PTHR43646:SF2">
    <property type="entry name" value="GLYCOSYLTRANSFERASE 2-LIKE DOMAIN-CONTAINING PROTEIN"/>
    <property type="match status" value="1"/>
</dbReference>
<dbReference type="Gene3D" id="3.90.550.10">
    <property type="entry name" value="Spore Coat Polysaccharide Biosynthesis Protein SpsA, Chain A"/>
    <property type="match status" value="1"/>
</dbReference>
<dbReference type="Pfam" id="PF00535">
    <property type="entry name" value="Glycos_transf_2"/>
    <property type="match status" value="1"/>
</dbReference>
<feature type="compositionally biased region" description="Basic residues" evidence="11">
    <location>
        <begin position="15"/>
        <end position="35"/>
    </location>
</feature>
<protein>
    <recommendedName>
        <fullName evidence="10">4,4'-diaponeurosporenoate glycosyltransferase</fullName>
    </recommendedName>
</protein>
<name>A0AAP5H483_PAEAM</name>
<evidence type="ECO:0000256" key="10">
    <source>
        <dbReference type="ARBA" id="ARBA00040345"/>
    </source>
</evidence>